<dbReference type="PRINTS" id="PR00080">
    <property type="entry name" value="SDRFAMILY"/>
</dbReference>
<dbReference type="SMART" id="SM00822">
    <property type="entry name" value="PKS_KR"/>
    <property type="match status" value="1"/>
</dbReference>
<keyword evidence="4" id="KW-0812">Transmembrane</keyword>
<dbReference type="EMBL" id="VWRN01000035">
    <property type="protein sequence ID" value="KAA6123028.1"/>
    <property type="molecule type" value="Genomic_DNA"/>
</dbReference>
<comment type="caution">
    <text evidence="6">The sequence shown here is derived from an EMBL/GenBank/DDBJ whole genome shotgun (WGS) entry which is preliminary data.</text>
</comment>
<keyword evidence="2" id="KW-0560">Oxidoreductase</keyword>
<protein>
    <submittedName>
        <fullName evidence="6">SDR family oxidoreductase</fullName>
    </submittedName>
</protein>
<accession>A0A5M8AGY2</accession>
<keyword evidence="4" id="KW-0472">Membrane</keyword>
<evidence type="ECO:0000313" key="6">
    <source>
        <dbReference type="EMBL" id="KAA6123028.1"/>
    </source>
</evidence>
<evidence type="ECO:0000256" key="3">
    <source>
        <dbReference type="RuleBase" id="RU000363"/>
    </source>
</evidence>
<dbReference type="InterPro" id="IPR057326">
    <property type="entry name" value="KR_dom"/>
</dbReference>
<reference evidence="6 7" key="1">
    <citation type="submission" date="2019-09" db="EMBL/GenBank/DDBJ databases">
        <title>Isolation of a novel species in the genus Cupriavidus from patients with sepsis using whole genome sequencing.</title>
        <authorList>
            <person name="Kweon O.J."/>
            <person name="Lee M.-K."/>
        </authorList>
    </citation>
    <scope>NUCLEOTIDE SEQUENCE [LARGE SCALE GENOMIC DNA]</scope>
    <source>
        <strain evidence="6 7">MKL-01</strain>
    </source>
</reference>
<evidence type="ECO:0000259" key="5">
    <source>
        <dbReference type="SMART" id="SM00822"/>
    </source>
</evidence>
<evidence type="ECO:0000256" key="2">
    <source>
        <dbReference type="ARBA" id="ARBA00023002"/>
    </source>
</evidence>
<evidence type="ECO:0000256" key="4">
    <source>
        <dbReference type="SAM" id="Phobius"/>
    </source>
</evidence>
<comment type="similarity">
    <text evidence="1 3">Belongs to the short-chain dehydrogenases/reductases (SDR) family.</text>
</comment>
<dbReference type="InterPro" id="IPR020904">
    <property type="entry name" value="Sc_DH/Rdtase_CS"/>
</dbReference>
<dbReference type="RefSeq" id="WP_150083461.1">
    <property type="nucleotide sequence ID" value="NZ_VWRN01000035.1"/>
</dbReference>
<evidence type="ECO:0000256" key="1">
    <source>
        <dbReference type="ARBA" id="ARBA00006484"/>
    </source>
</evidence>
<proteinExistence type="inferred from homology"/>
<dbReference type="Proteomes" id="UP000324324">
    <property type="component" value="Unassembled WGS sequence"/>
</dbReference>
<dbReference type="PANTHER" id="PTHR44196:SF1">
    <property type="entry name" value="DEHYDROGENASE_REDUCTASE SDR FAMILY MEMBER 7B"/>
    <property type="match status" value="1"/>
</dbReference>
<dbReference type="PRINTS" id="PR00081">
    <property type="entry name" value="GDHRDH"/>
</dbReference>
<dbReference type="PROSITE" id="PS00061">
    <property type="entry name" value="ADH_SHORT"/>
    <property type="match status" value="1"/>
</dbReference>
<gene>
    <name evidence="6" type="ORF">F1599_14110</name>
</gene>
<dbReference type="InterPro" id="IPR036291">
    <property type="entry name" value="NAD(P)-bd_dom_sf"/>
</dbReference>
<dbReference type="GO" id="GO:0016491">
    <property type="term" value="F:oxidoreductase activity"/>
    <property type="evidence" value="ECO:0007669"/>
    <property type="project" value="UniProtKB-KW"/>
</dbReference>
<feature type="domain" description="Ketoreductase" evidence="5">
    <location>
        <begin position="7"/>
        <end position="150"/>
    </location>
</feature>
<dbReference type="SUPFAM" id="SSF51735">
    <property type="entry name" value="NAD(P)-binding Rossmann-fold domains"/>
    <property type="match status" value="1"/>
</dbReference>
<organism evidence="6 7">
    <name type="scientific">Cupriavidus cauae</name>
    <dbReference type="NCBI Taxonomy" id="2608999"/>
    <lineage>
        <taxon>Bacteria</taxon>
        <taxon>Pseudomonadati</taxon>
        <taxon>Pseudomonadota</taxon>
        <taxon>Betaproteobacteria</taxon>
        <taxon>Burkholderiales</taxon>
        <taxon>Burkholderiaceae</taxon>
        <taxon>Cupriavidus</taxon>
    </lineage>
</organism>
<dbReference type="GO" id="GO:0016020">
    <property type="term" value="C:membrane"/>
    <property type="evidence" value="ECO:0007669"/>
    <property type="project" value="TreeGrafter"/>
</dbReference>
<dbReference type="NCBIfam" id="NF004792">
    <property type="entry name" value="PRK06139.1"/>
    <property type="match status" value="1"/>
</dbReference>
<keyword evidence="7" id="KW-1185">Reference proteome</keyword>
<dbReference type="Pfam" id="PF00106">
    <property type="entry name" value="adh_short"/>
    <property type="match status" value="1"/>
</dbReference>
<name>A0A5M8AGY2_9BURK</name>
<dbReference type="Gene3D" id="3.40.50.720">
    <property type="entry name" value="NAD(P)-binding Rossmann-like Domain"/>
    <property type="match status" value="1"/>
</dbReference>
<dbReference type="AlphaFoldDB" id="A0A5M8AGY2"/>
<sequence length="330" mass="35174">MRPSRPVTIVITGASSGIGRATAEAFARRGVRLVLAARGEAALREVAHVCAAHGADTLMVPTDVGDAEAVAALARLAADTGDGRIDVWINNAGVGTVGLLEQTPVHAHERVLRTNLIAYLYGAHAVLPYFKREGHGTLINVLSMNAWSPSAYGVSYTASKYGLRGFSEALRAELLPFPGIHVCDIFPGVADTPAFRHCANYTGKAIRPPRPLVDPRAIARAIVRAAARPHRQATTIGSVAWLSRVGNLVTPGLTRRFSQQLAQRYLDRADPAPRTDGNLFDPTEGYMAVDGGWRNRNEGSRATQAGLIGAGLLALGVSLGILARRRRQAD</sequence>
<feature type="transmembrane region" description="Helical" evidence="4">
    <location>
        <begin position="305"/>
        <end position="323"/>
    </location>
</feature>
<dbReference type="PANTHER" id="PTHR44196">
    <property type="entry name" value="DEHYDROGENASE/REDUCTASE SDR FAMILY MEMBER 7B"/>
    <property type="match status" value="1"/>
</dbReference>
<evidence type="ECO:0000313" key="7">
    <source>
        <dbReference type="Proteomes" id="UP000324324"/>
    </source>
</evidence>
<keyword evidence="4" id="KW-1133">Transmembrane helix</keyword>
<dbReference type="InterPro" id="IPR002347">
    <property type="entry name" value="SDR_fam"/>
</dbReference>